<dbReference type="InterPro" id="IPR000772">
    <property type="entry name" value="Ricin_B_lectin"/>
</dbReference>
<dbReference type="FunFam" id="3.10.100.10:FF:000027">
    <property type="entry name" value="Mannose receptor, C type 1"/>
    <property type="match status" value="1"/>
</dbReference>
<evidence type="ECO:0000256" key="9">
    <source>
        <dbReference type="ARBA" id="ARBA00022753"/>
    </source>
</evidence>
<proteinExistence type="predicted"/>
<evidence type="ECO:0000256" key="11">
    <source>
        <dbReference type="ARBA" id="ARBA00022989"/>
    </source>
</evidence>
<dbReference type="InterPro" id="IPR001304">
    <property type="entry name" value="C-type_lectin-like"/>
</dbReference>
<feature type="disulfide bond" evidence="17">
    <location>
        <begin position="179"/>
        <end position="206"/>
    </location>
</feature>
<dbReference type="SUPFAM" id="SSF57440">
    <property type="entry name" value="Kringle-like"/>
    <property type="match status" value="1"/>
</dbReference>
<evidence type="ECO:0000256" key="17">
    <source>
        <dbReference type="PROSITE-ProRule" id="PRU00479"/>
    </source>
</evidence>
<evidence type="ECO:0000256" key="18">
    <source>
        <dbReference type="SAM" id="Phobius"/>
    </source>
</evidence>
<dbReference type="Gene3D" id="2.10.10.10">
    <property type="entry name" value="Fibronectin, type II, collagen-binding"/>
    <property type="match status" value="1"/>
</dbReference>
<keyword evidence="6 19" id="KW-0732">Signal</keyword>
<evidence type="ECO:0000256" key="19">
    <source>
        <dbReference type="SAM" id="SignalP"/>
    </source>
</evidence>
<dbReference type="FunFam" id="2.10.10.10:FF:000001">
    <property type="entry name" value="Fibronectin 1a isoform 1"/>
    <property type="match status" value="1"/>
</dbReference>
<dbReference type="PROSITE" id="PS50231">
    <property type="entry name" value="RICIN_B_LECTIN"/>
    <property type="match status" value="1"/>
</dbReference>
<feature type="transmembrane region" description="Helical" evidence="18">
    <location>
        <begin position="1377"/>
        <end position="1401"/>
    </location>
</feature>
<keyword evidence="12 18" id="KW-0472">Membrane</keyword>
<dbReference type="FunFam" id="3.10.100.10:FF:000016">
    <property type="entry name" value="macrophage mannose receptor 1"/>
    <property type="match status" value="1"/>
</dbReference>
<organism evidence="22 23">
    <name type="scientific">Microcaecilia unicolor</name>
    <dbReference type="NCBI Taxonomy" id="1415580"/>
    <lineage>
        <taxon>Eukaryota</taxon>
        <taxon>Metazoa</taxon>
        <taxon>Chordata</taxon>
        <taxon>Craniata</taxon>
        <taxon>Vertebrata</taxon>
        <taxon>Euteleostomi</taxon>
        <taxon>Amphibia</taxon>
        <taxon>Gymnophiona</taxon>
        <taxon>Siphonopidae</taxon>
        <taxon>Microcaecilia</taxon>
    </lineage>
</organism>
<name>A0A6P7XQH9_9AMPH</name>
<keyword evidence="22" id="KW-1185">Reference proteome</keyword>
<evidence type="ECO:0000256" key="14">
    <source>
        <dbReference type="ARBA" id="ARBA00023170"/>
    </source>
</evidence>
<keyword evidence="4" id="KW-0254">Endocytosis</keyword>
<dbReference type="SMART" id="SM00458">
    <property type="entry name" value="RICIN"/>
    <property type="match status" value="1"/>
</dbReference>
<dbReference type="InterPro" id="IPR016187">
    <property type="entry name" value="CTDL_fold"/>
</dbReference>
<keyword evidence="13 17" id="KW-1015">Disulfide bond</keyword>
<dbReference type="PROSITE" id="PS51092">
    <property type="entry name" value="FN2_2"/>
    <property type="match status" value="1"/>
</dbReference>
<dbReference type="FunFam" id="3.10.100.10:FF:000030">
    <property type="entry name" value="Mannose receptor C-type 1"/>
    <property type="match status" value="1"/>
</dbReference>
<dbReference type="FunCoup" id="A0A6P7XQH9">
    <property type="interactions" value="152"/>
</dbReference>
<protein>
    <recommendedName>
        <fullName evidence="16">Macrophage mannose receptor 1</fullName>
    </recommendedName>
</protein>
<feature type="disulfide bond" evidence="17">
    <location>
        <begin position="165"/>
        <end position="191"/>
    </location>
</feature>
<keyword evidence="5 18" id="KW-0812">Transmembrane</keyword>
<dbReference type="Gene3D" id="2.80.10.50">
    <property type="match status" value="1"/>
</dbReference>
<feature type="domain" description="C-type lectin" evidence="20">
    <location>
        <begin position="221"/>
        <end position="337"/>
    </location>
</feature>
<feature type="domain" description="C-type lectin" evidence="20">
    <location>
        <begin position="1233"/>
        <end position="1350"/>
    </location>
</feature>
<dbReference type="FunFam" id="3.10.100.10:FF:000022">
    <property type="entry name" value="Mannose receptor C-type 1"/>
    <property type="match status" value="1"/>
</dbReference>
<dbReference type="PROSITE" id="PS50041">
    <property type="entry name" value="C_TYPE_LECTIN_2"/>
    <property type="match status" value="8"/>
</dbReference>
<evidence type="ECO:0000256" key="15">
    <source>
        <dbReference type="ARBA" id="ARBA00023180"/>
    </source>
</evidence>
<evidence type="ECO:0000256" key="2">
    <source>
        <dbReference type="ARBA" id="ARBA00004530"/>
    </source>
</evidence>
<dbReference type="InterPro" id="IPR036943">
    <property type="entry name" value="FN_type2_sf"/>
</dbReference>
<dbReference type="InterPro" id="IPR050111">
    <property type="entry name" value="C-type_lectin/snaclec_domain"/>
</dbReference>
<feature type="domain" description="C-type lectin" evidence="20">
    <location>
        <begin position="1094"/>
        <end position="1205"/>
    </location>
</feature>
<evidence type="ECO:0000256" key="5">
    <source>
        <dbReference type="ARBA" id="ARBA00022692"/>
    </source>
</evidence>
<dbReference type="SUPFAM" id="SSF56436">
    <property type="entry name" value="C-type lectin-like"/>
    <property type="match status" value="8"/>
</dbReference>
<dbReference type="GO" id="GO:0006897">
    <property type="term" value="P:endocytosis"/>
    <property type="evidence" value="ECO:0007669"/>
    <property type="project" value="UniProtKB-KW"/>
</dbReference>
<dbReference type="FunFam" id="2.80.10.50:FF:000032">
    <property type="entry name" value="macrophage mannose receptor 1"/>
    <property type="match status" value="1"/>
</dbReference>
<keyword evidence="14 23" id="KW-0675">Receptor</keyword>
<evidence type="ECO:0000259" key="21">
    <source>
        <dbReference type="PROSITE" id="PS51092"/>
    </source>
</evidence>
<evidence type="ECO:0000256" key="12">
    <source>
        <dbReference type="ARBA" id="ARBA00023136"/>
    </source>
</evidence>
<dbReference type="FunFam" id="3.10.100.10:FF:000025">
    <property type="entry name" value="Mannose receptor C-type 1"/>
    <property type="match status" value="1"/>
</dbReference>
<dbReference type="FunFam" id="3.10.100.10:FF:000031">
    <property type="entry name" value="macrophage mannose receptor 1"/>
    <property type="match status" value="1"/>
</dbReference>
<dbReference type="FunFam" id="3.10.100.10:FF:000023">
    <property type="entry name" value="Macrophage mannose receptor 1"/>
    <property type="match status" value="1"/>
</dbReference>
<dbReference type="InterPro" id="IPR035992">
    <property type="entry name" value="Ricin_B-like_lectins"/>
</dbReference>
<sequence>MIVSLAFAFLYFTRTLQLDSGAFLIFNEDHKRCADVQSTNFVTARTCKPDSESQKFQWISPHQLMSVSLKQCLGVTAKNDMALVELYPCDATSDLQKWECKNDTLFGIQGEKLHFNYGQKENKIVVYKGFGEWSRWQIYGTTNDLCSRGYEDLYTFRGNSNGQPCVFPFLYNNKWYAECTQDGRSDGHFWCATTQNYDKDKMYGFCPDTSISDSWWVEDSLVGISYQINSQAALTWHQARQSCKQMNSELLSIVEVHEQTYLTGLTNRLGTALWIGLNSLNVNSGWQWSGNSPFRFLNWVPGYPTAEPRKTCVVLNPERNAKWENRACDQKLGYICKRRKNVSIPTEVPPESDIAIKCPHLWMPYAGYCYVIYREAKIWQEASSSCRKEDAELASVHNVEEFSFVLSQLGYQPTDELWIGLNDLKIQMYFEWIDGTPVTYTKWLLEEPSHRNNRQEDCVAMKGQDGYWSDNMCEKKLGYICKRKPLQMAAGEVEIEPGCKKGWKRHGLYCYLISQTAETFYEANITCGNHKAFLVTVENRYEQAYLTSLIGLKPVKYFWIGLSNVEDKETFKWTNGEKVIFSHWNARMPGRNPGCVVMSTGIAGGLWDVINCTEKAKFICKEWAEGVTPPPPPTTTPMPKCPEDWNTSNQISTCFKIYKKDKTEKMSWFEAQEFCRALGGDLATIDNKDKEAVMTQISSHSGYYSDFWIGLINVDPETGFTWSDGSPVSYTNWAYGEPNNYNGVELCGEVTNYSDLMWNDRHCEHPLDFSCQIQKGATLKPEPTKPSSSKYKFTEDGWVIYKDSEYYFNSNSVSMEKAREYCQKNGSDLVVIDNERERLFLWKYILKDDKQDNYFIGLLVGLDKTFRWMDNTPVTFVAWSKSEPNFANNDENCVAMYKNTGYWNDINCGYRHPFICERRNGTINGGLAPTESSAPGGCPAEWFSFQKKCYKILGTDDKEDREDWHTARNACIAKGGNLASIPDLAVQAFLTYHLLDLNVSVWIGLNDISAEYKFLWTDGSGVYFTNWAKGYPGGGGYGFGGSDDCVSMRSGISLNAGSWIDEGCNSKRAYMCQINKDPKLPDSPTQIPSNFFKYDDSSYEVIRSEMKWDEARRECNKRDAKLASILSSYTQAFLTIQMLKYGKPLWIGLNSNMTDKFFKWIDGWRLRYSKWDKGEPKKNLACVFLDLDGAWKTGSCEENYYAVCKKSAMESPSELPQKPGKCPETEEKFWIPFRDGCYLFESYFTRTWSQASLDCLQLGATLASIEDSTESNFIWQHIELLHDKTETFWIGMYKNVNEDWLWLDKSVVDYVNWNEDEPSNQADENCVEAYAISGYWNNNRCTSYKGYICKILKTIEPTEKPSIMKPPSSNNTAAPSYSVAGVIVTVILIMAGVGIAIYFFYKRRRSQLQTDSNFDNRLYFNSANVPGASDTKNLMANIEQNEHVQI</sequence>
<feature type="domain" description="C-type lectin" evidence="20">
    <location>
        <begin position="654"/>
        <end position="772"/>
    </location>
</feature>
<dbReference type="SUPFAM" id="SSF50370">
    <property type="entry name" value="Ricin B-like lectins"/>
    <property type="match status" value="1"/>
</dbReference>
<evidence type="ECO:0000256" key="7">
    <source>
        <dbReference type="ARBA" id="ARBA00022734"/>
    </source>
</evidence>
<dbReference type="InterPro" id="IPR013806">
    <property type="entry name" value="Kringle-like"/>
</dbReference>
<evidence type="ECO:0000256" key="8">
    <source>
        <dbReference type="ARBA" id="ARBA00022737"/>
    </source>
</evidence>
<dbReference type="InterPro" id="IPR016186">
    <property type="entry name" value="C-type_lectin-like/link_sf"/>
</dbReference>
<comment type="subcellular location">
    <subcellularLocation>
        <location evidence="1">Cell membrane</location>
        <topology evidence="1">Single-pass type I membrane protein</topology>
    </subcellularLocation>
    <subcellularLocation>
        <location evidence="2">Endosome membrane</location>
        <topology evidence="2">Single-pass type I membrane protein</topology>
    </subcellularLocation>
</comment>
<feature type="domain" description="Fibronectin type-II" evidence="21">
    <location>
        <begin position="160"/>
        <end position="208"/>
    </location>
</feature>
<dbReference type="SMART" id="SM00034">
    <property type="entry name" value="CLECT"/>
    <property type="match status" value="8"/>
</dbReference>
<reference evidence="23" key="1">
    <citation type="submission" date="2025-08" db="UniProtKB">
        <authorList>
            <consortium name="RefSeq"/>
        </authorList>
    </citation>
    <scope>IDENTIFICATION</scope>
</reference>
<dbReference type="CTD" id="4360"/>
<evidence type="ECO:0000256" key="1">
    <source>
        <dbReference type="ARBA" id="ARBA00004251"/>
    </source>
</evidence>
<feature type="domain" description="C-type lectin" evidence="20">
    <location>
        <begin position="506"/>
        <end position="621"/>
    </location>
</feature>
<evidence type="ECO:0000313" key="23">
    <source>
        <dbReference type="RefSeq" id="XP_030055361.1"/>
    </source>
</evidence>
<dbReference type="Pfam" id="PF00059">
    <property type="entry name" value="Lectin_C"/>
    <property type="match status" value="8"/>
</dbReference>
<evidence type="ECO:0000313" key="22">
    <source>
        <dbReference type="Proteomes" id="UP000515156"/>
    </source>
</evidence>
<dbReference type="GeneID" id="115467990"/>
<evidence type="ECO:0000256" key="6">
    <source>
        <dbReference type="ARBA" id="ARBA00022729"/>
    </source>
</evidence>
<dbReference type="CDD" id="cd00037">
    <property type="entry name" value="CLECT"/>
    <property type="match status" value="8"/>
</dbReference>
<keyword evidence="3" id="KW-1003">Cell membrane</keyword>
<dbReference type="GO" id="GO:0005537">
    <property type="term" value="F:D-mannose binding"/>
    <property type="evidence" value="ECO:0007669"/>
    <property type="project" value="UniProtKB-ARBA"/>
</dbReference>
<keyword evidence="8" id="KW-0677">Repeat</keyword>
<keyword evidence="7" id="KW-0430">Lectin</keyword>
<dbReference type="SMART" id="SM00059">
    <property type="entry name" value="FN2"/>
    <property type="match status" value="1"/>
</dbReference>
<feature type="chain" id="PRO_5027842873" description="Macrophage mannose receptor 1" evidence="19">
    <location>
        <begin position="16"/>
        <end position="1446"/>
    </location>
</feature>
<dbReference type="Proteomes" id="UP000515156">
    <property type="component" value="Chromosome 1"/>
</dbReference>
<dbReference type="PRINTS" id="PR01504">
    <property type="entry name" value="PNCREATITSAP"/>
</dbReference>
<dbReference type="CDD" id="cd00062">
    <property type="entry name" value="FN2"/>
    <property type="match status" value="1"/>
</dbReference>
<dbReference type="GO" id="GO:0005886">
    <property type="term" value="C:plasma membrane"/>
    <property type="evidence" value="ECO:0007669"/>
    <property type="project" value="UniProtKB-SubCell"/>
</dbReference>
<dbReference type="Pfam" id="PF00040">
    <property type="entry name" value="fn2"/>
    <property type="match status" value="1"/>
</dbReference>
<evidence type="ECO:0000256" key="10">
    <source>
        <dbReference type="ARBA" id="ARBA00022837"/>
    </source>
</evidence>
<feature type="domain" description="C-type lectin" evidence="20">
    <location>
        <begin position="945"/>
        <end position="1073"/>
    </location>
</feature>
<dbReference type="InterPro" id="IPR018378">
    <property type="entry name" value="C-type_lectin_CS"/>
</dbReference>
<keyword evidence="11 18" id="KW-1133">Transmembrane helix</keyword>
<keyword evidence="15" id="KW-0325">Glycoprotein</keyword>
<dbReference type="PANTHER" id="PTHR22803">
    <property type="entry name" value="MANNOSE, PHOSPHOLIPASE, LECTIN RECEPTOR RELATED"/>
    <property type="match status" value="1"/>
</dbReference>
<keyword evidence="9" id="KW-0967">Endosome</keyword>
<dbReference type="PROSITE" id="PS00615">
    <property type="entry name" value="C_TYPE_LECTIN_1"/>
    <property type="match status" value="6"/>
</dbReference>
<evidence type="ECO:0000256" key="4">
    <source>
        <dbReference type="ARBA" id="ARBA00022583"/>
    </source>
</evidence>
<dbReference type="KEGG" id="muo:115467990"/>
<feature type="domain" description="C-type lectin" evidence="20">
    <location>
        <begin position="365"/>
        <end position="482"/>
    </location>
</feature>
<dbReference type="CDD" id="cd23407">
    <property type="entry name" value="beta-trefoil_Ricin_MRC1"/>
    <property type="match status" value="1"/>
</dbReference>
<dbReference type="PROSITE" id="PS00023">
    <property type="entry name" value="FN2_1"/>
    <property type="match status" value="1"/>
</dbReference>
<feature type="signal peptide" evidence="19">
    <location>
        <begin position="1"/>
        <end position="15"/>
    </location>
</feature>
<feature type="domain" description="C-type lectin" evidence="20">
    <location>
        <begin position="801"/>
        <end position="917"/>
    </location>
</feature>
<dbReference type="Gene3D" id="3.10.100.10">
    <property type="entry name" value="Mannose-Binding Protein A, subunit A"/>
    <property type="match status" value="8"/>
</dbReference>
<accession>A0A6P7XQH9</accession>
<dbReference type="RefSeq" id="XP_030055361.1">
    <property type="nucleotide sequence ID" value="XM_030199501.1"/>
</dbReference>
<dbReference type="FunFam" id="3.10.100.10:FF:000014">
    <property type="entry name" value="Macrophage mannose receptor 1"/>
    <property type="match status" value="1"/>
</dbReference>
<dbReference type="Pfam" id="PF24562">
    <property type="entry name" value="CysR_MRC2_N"/>
    <property type="match status" value="1"/>
</dbReference>
<dbReference type="InterPro" id="IPR000562">
    <property type="entry name" value="FN_type2_dom"/>
</dbReference>
<evidence type="ECO:0000256" key="13">
    <source>
        <dbReference type="ARBA" id="ARBA00023157"/>
    </source>
</evidence>
<gene>
    <name evidence="23" type="primary">MRC1</name>
</gene>
<dbReference type="InParanoid" id="A0A6P7XQH9"/>
<evidence type="ECO:0000256" key="3">
    <source>
        <dbReference type="ARBA" id="ARBA00022475"/>
    </source>
</evidence>
<evidence type="ECO:0000259" key="20">
    <source>
        <dbReference type="PROSITE" id="PS50041"/>
    </source>
</evidence>
<dbReference type="OrthoDB" id="6356110at2759"/>
<dbReference type="PRINTS" id="PR00013">
    <property type="entry name" value="FNTYPEII"/>
</dbReference>
<evidence type="ECO:0000256" key="16">
    <source>
        <dbReference type="ARBA" id="ARBA00071860"/>
    </source>
</evidence>
<keyword evidence="10" id="KW-0106">Calcium</keyword>
<dbReference type="GO" id="GO:0010008">
    <property type="term" value="C:endosome membrane"/>
    <property type="evidence" value="ECO:0007669"/>
    <property type="project" value="UniProtKB-SubCell"/>
</dbReference>